<dbReference type="PANTHER" id="PTHR31793:SF27">
    <property type="entry name" value="NOVEL THIOESTERASE SUPERFAMILY DOMAIN AND SAPOSIN A-TYPE DOMAIN CONTAINING PROTEIN (0610012H03RIK)"/>
    <property type="match status" value="1"/>
</dbReference>
<dbReference type="CDD" id="cd00586">
    <property type="entry name" value="4HBT"/>
    <property type="match status" value="1"/>
</dbReference>
<organism evidence="3 4">
    <name type="scientific">SAR86 cluster bacterium</name>
    <dbReference type="NCBI Taxonomy" id="2030880"/>
    <lineage>
        <taxon>Bacteria</taxon>
        <taxon>Pseudomonadati</taxon>
        <taxon>Pseudomonadota</taxon>
        <taxon>Gammaproteobacteria</taxon>
        <taxon>SAR86 cluster</taxon>
    </lineage>
</organism>
<evidence type="ECO:0000256" key="2">
    <source>
        <dbReference type="ARBA" id="ARBA00022801"/>
    </source>
</evidence>
<comment type="similarity">
    <text evidence="1">Belongs to the 4-hydroxybenzoyl-CoA thioesterase family.</text>
</comment>
<evidence type="ECO:0000313" key="3">
    <source>
        <dbReference type="EMBL" id="PCI74694.1"/>
    </source>
</evidence>
<dbReference type="GO" id="GO:0047617">
    <property type="term" value="F:fatty acyl-CoA hydrolase activity"/>
    <property type="evidence" value="ECO:0007669"/>
    <property type="project" value="TreeGrafter"/>
</dbReference>
<accession>A0A2A4WWT5</accession>
<evidence type="ECO:0000256" key="1">
    <source>
        <dbReference type="ARBA" id="ARBA00005953"/>
    </source>
</evidence>
<protein>
    <submittedName>
        <fullName evidence="3">4-hydroxybenzoyl-CoA thioesterase</fullName>
    </submittedName>
</protein>
<name>A0A2A4WWT5_9GAMM</name>
<evidence type="ECO:0000313" key="4">
    <source>
        <dbReference type="Proteomes" id="UP000218767"/>
    </source>
</evidence>
<dbReference type="SUPFAM" id="SSF54637">
    <property type="entry name" value="Thioesterase/thiol ester dehydrase-isomerase"/>
    <property type="match status" value="1"/>
</dbReference>
<dbReference type="Pfam" id="PF13279">
    <property type="entry name" value="4HBT_2"/>
    <property type="match status" value="1"/>
</dbReference>
<keyword evidence="2" id="KW-0378">Hydrolase</keyword>
<sequence>MGKSLFSTELQVRDYECDLQGIVNNAVYQNYLEHARHEFLNSRGLDFAELTALGVIIVVIRAELDYKQALRPGDRFSVSVSVKKLGRLKVVFEQEIRRLTDDELMLEAKIIAVSLKDGERPYFPEELAKLF</sequence>
<reference evidence="4" key="1">
    <citation type="submission" date="2017-08" db="EMBL/GenBank/DDBJ databases">
        <title>A dynamic microbial community with high functional redundancy inhabits the cold, oxic subseafloor aquifer.</title>
        <authorList>
            <person name="Tully B.J."/>
            <person name="Wheat C.G."/>
            <person name="Glazer B.T."/>
            <person name="Huber J.A."/>
        </authorList>
    </citation>
    <scope>NUCLEOTIDE SEQUENCE [LARGE SCALE GENOMIC DNA]</scope>
</reference>
<dbReference type="InterPro" id="IPR050563">
    <property type="entry name" value="4-hydroxybenzoyl-CoA_TE"/>
</dbReference>
<dbReference type="InterPro" id="IPR029069">
    <property type="entry name" value="HotDog_dom_sf"/>
</dbReference>
<dbReference type="AlphaFoldDB" id="A0A2A4WWT5"/>
<dbReference type="PIRSF" id="PIRSF003230">
    <property type="entry name" value="YbgC"/>
    <property type="match status" value="1"/>
</dbReference>
<dbReference type="InterPro" id="IPR006684">
    <property type="entry name" value="YbgC/YbaW"/>
</dbReference>
<proteinExistence type="inferred from homology"/>
<gene>
    <name evidence="3" type="ORF">COB20_14805</name>
</gene>
<dbReference type="PANTHER" id="PTHR31793">
    <property type="entry name" value="4-HYDROXYBENZOYL-COA THIOESTERASE FAMILY MEMBER"/>
    <property type="match status" value="1"/>
</dbReference>
<dbReference type="Proteomes" id="UP000218767">
    <property type="component" value="Unassembled WGS sequence"/>
</dbReference>
<dbReference type="EMBL" id="NVUL01000097">
    <property type="protein sequence ID" value="PCI74694.1"/>
    <property type="molecule type" value="Genomic_DNA"/>
</dbReference>
<comment type="caution">
    <text evidence="3">The sequence shown here is derived from an EMBL/GenBank/DDBJ whole genome shotgun (WGS) entry which is preliminary data.</text>
</comment>
<dbReference type="Gene3D" id="3.10.129.10">
    <property type="entry name" value="Hotdog Thioesterase"/>
    <property type="match status" value="1"/>
</dbReference>